<keyword evidence="4" id="KW-0255">Endonuclease</keyword>
<dbReference type="FunFam" id="3.30.70.270:FF:000020">
    <property type="entry name" value="Transposon Tf2-6 polyprotein-like Protein"/>
    <property type="match status" value="1"/>
</dbReference>
<dbReference type="PANTHER" id="PTHR37984">
    <property type="entry name" value="PROTEIN CBG26694"/>
    <property type="match status" value="1"/>
</dbReference>
<keyword evidence="1" id="KW-0808">Transferase</keyword>
<evidence type="ECO:0000259" key="7">
    <source>
        <dbReference type="PROSITE" id="PS50994"/>
    </source>
</evidence>
<dbReference type="GeneID" id="106553663"/>
<name>A0A6I9YUL3_9SAUR</name>
<keyword evidence="5" id="KW-0378">Hydrolase</keyword>
<dbReference type="Gene3D" id="3.30.70.270">
    <property type="match status" value="1"/>
</dbReference>
<accession>A0A6I9YUL3</accession>
<evidence type="ECO:0000256" key="5">
    <source>
        <dbReference type="ARBA" id="ARBA00022801"/>
    </source>
</evidence>
<dbReference type="PANTHER" id="PTHR37984:SF12">
    <property type="entry name" value="RIBONUCLEASE H"/>
    <property type="match status" value="1"/>
</dbReference>
<organism evidence="9 10">
    <name type="scientific">Thamnophis sirtalis</name>
    <dbReference type="NCBI Taxonomy" id="35019"/>
    <lineage>
        <taxon>Eukaryota</taxon>
        <taxon>Metazoa</taxon>
        <taxon>Chordata</taxon>
        <taxon>Craniata</taxon>
        <taxon>Vertebrata</taxon>
        <taxon>Euteleostomi</taxon>
        <taxon>Lepidosauria</taxon>
        <taxon>Squamata</taxon>
        <taxon>Bifurcata</taxon>
        <taxon>Unidentata</taxon>
        <taxon>Episquamata</taxon>
        <taxon>Toxicofera</taxon>
        <taxon>Serpentes</taxon>
        <taxon>Colubroidea</taxon>
        <taxon>Colubridae</taxon>
        <taxon>Natricinae</taxon>
        <taxon>Thamnophis</taxon>
    </lineage>
</organism>
<evidence type="ECO:0000313" key="9">
    <source>
        <dbReference type="Proteomes" id="UP000504617"/>
    </source>
</evidence>
<keyword evidence="2" id="KW-0548">Nucleotidyltransferase</keyword>
<feature type="domain" description="Integrase catalytic" evidence="7">
    <location>
        <begin position="363"/>
        <end position="534"/>
    </location>
</feature>
<dbReference type="Gene3D" id="3.10.20.370">
    <property type="match status" value="1"/>
</dbReference>
<dbReference type="RefSeq" id="XP_013927684.1">
    <property type="nucleotide sequence ID" value="XM_014072209.1"/>
</dbReference>
<dbReference type="GO" id="GO:0003676">
    <property type="term" value="F:nucleic acid binding"/>
    <property type="evidence" value="ECO:0007669"/>
    <property type="project" value="InterPro"/>
</dbReference>
<dbReference type="AlphaFoldDB" id="A0A6I9YUL3"/>
<gene>
    <name evidence="10" type="primary">LOC106553663</name>
</gene>
<dbReference type="CDD" id="cd09274">
    <property type="entry name" value="RNase_HI_RT_Ty3"/>
    <property type="match status" value="2"/>
</dbReference>
<dbReference type="InterPro" id="IPR050951">
    <property type="entry name" value="Retrovirus_Pol_polyprotein"/>
</dbReference>
<dbReference type="InterPro" id="IPR041373">
    <property type="entry name" value="RT_RNaseH"/>
</dbReference>
<dbReference type="FunFam" id="3.10.20.370:FF:000001">
    <property type="entry name" value="Retrovirus-related Pol polyprotein from transposon 17.6-like protein"/>
    <property type="match status" value="1"/>
</dbReference>
<dbReference type="SUPFAM" id="SSF53098">
    <property type="entry name" value="Ribonuclease H-like"/>
    <property type="match status" value="2"/>
</dbReference>
<dbReference type="Proteomes" id="UP000504617">
    <property type="component" value="Unplaced"/>
</dbReference>
<evidence type="ECO:0000256" key="3">
    <source>
        <dbReference type="ARBA" id="ARBA00022722"/>
    </source>
</evidence>
<dbReference type="KEGG" id="tsr:106553663"/>
<dbReference type="Pfam" id="PF00665">
    <property type="entry name" value="rve"/>
    <property type="match status" value="2"/>
</dbReference>
<feature type="domain" description="4Fe-4S ferredoxin-type" evidence="8">
    <location>
        <begin position="754"/>
        <end position="788"/>
    </location>
</feature>
<protein>
    <submittedName>
        <fullName evidence="10">Uncharacterized protein LOC106553663</fullName>
    </submittedName>
</protein>
<keyword evidence="9" id="KW-1185">Reference proteome</keyword>
<dbReference type="InterPro" id="IPR043128">
    <property type="entry name" value="Rev_trsase/Diguanyl_cyclase"/>
</dbReference>
<feature type="domain" description="Integrase catalytic" evidence="7">
    <location>
        <begin position="789"/>
        <end position="900"/>
    </location>
</feature>
<dbReference type="InterPro" id="IPR036397">
    <property type="entry name" value="RNaseH_sf"/>
</dbReference>
<dbReference type="SUPFAM" id="SSF56672">
    <property type="entry name" value="DNA/RNA polymerases"/>
    <property type="match status" value="2"/>
</dbReference>
<dbReference type="PROSITE" id="PS51379">
    <property type="entry name" value="4FE4S_FER_2"/>
    <property type="match status" value="1"/>
</dbReference>
<keyword evidence="6" id="KW-0695">RNA-directed DNA polymerase</keyword>
<evidence type="ECO:0000313" key="10">
    <source>
        <dbReference type="RefSeq" id="XP_013927684.1"/>
    </source>
</evidence>
<sequence length="969" mass="107081">MASALPLFAPYGTAGETWEGFLECFECYLIASKNHNQPQEEKCSFFLSCCSPAMFASARALASPRPIYQLSWETLMAKLKNHYAPTPSHIAHRYAFRQCVQKPAESISQFLESLCITAMPCDFGDLEDNLVEQFVCRVKDIRLCRRLLSHPEITLQQAVDEARAAEFSEQSMADMQRLQPLHQLQPLPPPPPPPPVCPPLAAHAFLIDELVLLEDPSSEQVAQLRAQPWRPPPSLLFLPRLERNYSQIDKEALAAVSRVKKFHDYLYGRHFTLVTDHKPLLGLLAGDKPTAPILSPRMTRWTEFLAAYSYMLLYRPGKQLGHADALSRCPLPDSDPAPVPSLSILLIASSGLPLSAADIAAHTKADPVLAQRCRLMSGRLREARIHVDFAGLFHGQTFLIMVDAYSHWVELVLMTSTSAESTVQVLRCLFATHRLPDVVVSDNGPQFTSTTFQVFLALQGIWHAPTAPVEFLGFLIDAQGIHPTPSKIAAIRNAPTPSSKAELQEFLGLLNFYTPYVPHKASLVEPLHRLLDRSAVWCWGSREAHAFAAVKDTLTSAAVLVQNSDKLPLTLACNASRYGLGAVLSHVLPNGSEAPVAFYSQTLSAAEQNYSQIDKEALAAVSRVKKFHDYLYGRHFTLVTDHKPILGLLAGDKPTPPILSPRMTRWTAFLAAYSYMLLYRLGKHLGHADALSRCPLPDSDPAPVPSLSVLLIASLGLPLSAADIAAHTKADPVLAQVLSLLHKDHPGLARSYVWWPLLDSEIEACMGRCSACQLSCPNPPAVPTREWEAPRGPWSRLHVDFADPFHGQTFLIMVDAYSRWVELVLMTSTSAESTVQALRCLFATHGLQDVVVSNNGPQFTSTTFQEFLAVQGIRHMPTALYHPACNGRAECVVRSAKEALGRMDWGDWQTRVAAYLLTQHSTPCPMTNKSPAELLMGRRLQGQIGQWIQVEAPPGSAKEASPRRDRCPI</sequence>
<dbReference type="Gene3D" id="3.30.420.10">
    <property type="entry name" value="Ribonuclease H-like superfamily/Ribonuclease H"/>
    <property type="match status" value="2"/>
</dbReference>
<dbReference type="InterPro" id="IPR001584">
    <property type="entry name" value="Integrase_cat-core"/>
</dbReference>
<evidence type="ECO:0000256" key="1">
    <source>
        <dbReference type="ARBA" id="ARBA00022679"/>
    </source>
</evidence>
<reference evidence="10" key="1">
    <citation type="submission" date="2025-08" db="UniProtKB">
        <authorList>
            <consortium name="RefSeq"/>
        </authorList>
    </citation>
    <scope>IDENTIFICATION</scope>
    <source>
        <tissue evidence="10">Skeletal muscle</tissue>
    </source>
</reference>
<evidence type="ECO:0000256" key="2">
    <source>
        <dbReference type="ARBA" id="ARBA00022695"/>
    </source>
</evidence>
<dbReference type="PROSITE" id="PS50994">
    <property type="entry name" value="INTEGRASE"/>
    <property type="match status" value="2"/>
</dbReference>
<proteinExistence type="predicted"/>
<dbReference type="GO" id="GO:0016787">
    <property type="term" value="F:hydrolase activity"/>
    <property type="evidence" value="ECO:0007669"/>
    <property type="project" value="UniProtKB-KW"/>
</dbReference>
<keyword evidence="3" id="KW-0540">Nuclease</keyword>
<evidence type="ECO:0000256" key="6">
    <source>
        <dbReference type="ARBA" id="ARBA00022918"/>
    </source>
</evidence>
<dbReference type="GO" id="GO:0003964">
    <property type="term" value="F:RNA-directed DNA polymerase activity"/>
    <property type="evidence" value="ECO:0007669"/>
    <property type="project" value="UniProtKB-KW"/>
</dbReference>
<evidence type="ECO:0000259" key="8">
    <source>
        <dbReference type="PROSITE" id="PS51379"/>
    </source>
</evidence>
<dbReference type="InterPro" id="IPR043502">
    <property type="entry name" value="DNA/RNA_pol_sf"/>
</dbReference>
<evidence type="ECO:0000256" key="4">
    <source>
        <dbReference type="ARBA" id="ARBA00022759"/>
    </source>
</evidence>
<dbReference type="GO" id="GO:0015074">
    <property type="term" value="P:DNA integration"/>
    <property type="evidence" value="ECO:0007669"/>
    <property type="project" value="InterPro"/>
</dbReference>
<dbReference type="OrthoDB" id="9359997at2759"/>
<dbReference type="InterPro" id="IPR012337">
    <property type="entry name" value="RNaseH-like_sf"/>
</dbReference>
<dbReference type="Pfam" id="PF17917">
    <property type="entry name" value="RT_RNaseH"/>
    <property type="match status" value="2"/>
</dbReference>
<dbReference type="InterPro" id="IPR017896">
    <property type="entry name" value="4Fe4S_Fe-S-bd"/>
</dbReference>
<dbReference type="GO" id="GO:0004519">
    <property type="term" value="F:endonuclease activity"/>
    <property type="evidence" value="ECO:0007669"/>
    <property type="project" value="UniProtKB-KW"/>
</dbReference>